<evidence type="ECO:0000256" key="7">
    <source>
        <dbReference type="ARBA" id="ARBA00023130"/>
    </source>
</evidence>
<dbReference type="GO" id="GO:0045087">
    <property type="term" value="P:innate immune response"/>
    <property type="evidence" value="ECO:0007669"/>
    <property type="project" value="UniProtKB-KW"/>
</dbReference>
<dbReference type="Ensembl" id="ENSANAT00000044689.1">
    <property type="protein sequence ID" value="ENSANAP00000026741.1"/>
    <property type="gene ID" value="ENSANAG00000031073.1"/>
</dbReference>
<dbReference type="InterPro" id="IPR015631">
    <property type="entry name" value="CD2/SLAM_rcpt"/>
</dbReference>
<dbReference type="OrthoDB" id="8963224at2759"/>
<dbReference type="GO" id="GO:0009897">
    <property type="term" value="C:external side of plasma membrane"/>
    <property type="evidence" value="ECO:0007669"/>
    <property type="project" value="TreeGrafter"/>
</dbReference>
<keyword evidence="16" id="KW-1185">Reference proteome</keyword>
<keyword evidence="11" id="KW-0393">Immunoglobulin domain</keyword>
<feature type="signal peptide" evidence="13">
    <location>
        <begin position="1"/>
        <end position="21"/>
    </location>
</feature>
<evidence type="ECO:0000256" key="6">
    <source>
        <dbReference type="ARBA" id="ARBA00022989"/>
    </source>
</evidence>
<reference evidence="15" key="2">
    <citation type="submission" date="2025-09" db="UniProtKB">
        <authorList>
            <consortium name="Ensembl"/>
        </authorList>
    </citation>
    <scope>IDENTIFICATION</scope>
</reference>
<evidence type="ECO:0000256" key="5">
    <source>
        <dbReference type="ARBA" id="ARBA00022859"/>
    </source>
</evidence>
<dbReference type="Proteomes" id="UP000233020">
    <property type="component" value="Unplaced"/>
</dbReference>
<keyword evidence="4 13" id="KW-0732">Signal</keyword>
<comment type="subcellular location">
    <subcellularLocation>
        <location evidence="1">Membrane</location>
        <topology evidence="1">Single-pass type I membrane protein</topology>
    </subcellularLocation>
</comment>
<protein>
    <submittedName>
        <fullName evidence="15">SLAM family member 7</fullName>
    </submittedName>
</protein>
<evidence type="ECO:0000256" key="10">
    <source>
        <dbReference type="ARBA" id="ARBA00023180"/>
    </source>
</evidence>
<evidence type="ECO:0000256" key="11">
    <source>
        <dbReference type="ARBA" id="ARBA00023319"/>
    </source>
</evidence>
<evidence type="ECO:0000256" key="12">
    <source>
        <dbReference type="SAM" id="Phobius"/>
    </source>
</evidence>
<dbReference type="InterPro" id="IPR013783">
    <property type="entry name" value="Ig-like_fold"/>
</dbReference>
<evidence type="ECO:0000256" key="9">
    <source>
        <dbReference type="ARBA" id="ARBA00023157"/>
    </source>
</evidence>
<dbReference type="GeneID" id="105715345"/>
<keyword evidence="3 12" id="KW-0812">Transmembrane</keyword>
<sequence length="296" mass="32895">MAGSPTCLTLMYILWQLTGSAAPEAVKELVGPLGGAVTFPLMSKVKQVDTIVWTFNTTLLVTMQPEAGTIIVTQNRNKERVSFPNGSHSLKLSELKKNDSGVYHVKIYSSSLQDPFTQNYVLHVYEHLSRPKVTMGLQSNENGTCVTNLTCYMEHGGEDVIYTWKALGQEASETHNGSILPISWRWGESDMTFICFARNPISSNSSSPILARKLCEGAAGDPNPSMGLLCLLLVLFLLTLFALGLFIWFIRRERQEENYPNGRSSKYSLFHSGNTKNDGKSPLTDHNARHTKAIYL</sequence>
<feature type="domain" description="Ig-like" evidence="14">
    <location>
        <begin position="131"/>
        <end position="211"/>
    </location>
</feature>
<keyword evidence="9" id="KW-1015">Disulfide bond</keyword>
<dbReference type="SUPFAM" id="SSF48726">
    <property type="entry name" value="Immunoglobulin"/>
    <property type="match status" value="2"/>
</dbReference>
<evidence type="ECO:0000256" key="2">
    <source>
        <dbReference type="ARBA" id="ARBA00022588"/>
    </source>
</evidence>
<dbReference type="GO" id="GO:0002250">
    <property type="term" value="P:adaptive immune response"/>
    <property type="evidence" value="ECO:0007669"/>
    <property type="project" value="UniProtKB-KW"/>
</dbReference>
<dbReference type="InterPro" id="IPR036179">
    <property type="entry name" value="Ig-like_dom_sf"/>
</dbReference>
<feature type="chain" id="PRO_5014467226" evidence="13">
    <location>
        <begin position="22"/>
        <end position="296"/>
    </location>
</feature>
<evidence type="ECO:0000259" key="14">
    <source>
        <dbReference type="PROSITE" id="PS50835"/>
    </source>
</evidence>
<evidence type="ECO:0000256" key="8">
    <source>
        <dbReference type="ARBA" id="ARBA00023136"/>
    </source>
</evidence>
<keyword evidence="7" id="KW-1064">Adaptive immunity</keyword>
<evidence type="ECO:0000313" key="15">
    <source>
        <dbReference type="Ensembl" id="ENSANAP00000026741.1"/>
    </source>
</evidence>
<dbReference type="FunFam" id="2.60.40.10:FF:000820">
    <property type="entry name" value="SLAM family member 7"/>
    <property type="match status" value="1"/>
</dbReference>
<name>A0A2K5E0H9_AOTNA</name>
<accession>A0A2K5E0H9</accession>
<gene>
    <name evidence="15" type="primary">SLAMF7</name>
</gene>
<dbReference type="Gene3D" id="2.60.40.10">
    <property type="entry name" value="Immunoglobulins"/>
    <property type="match status" value="2"/>
</dbReference>
<dbReference type="Pfam" id="PF07686">
    <property type="entry name" value="V-set"/>
    <property type="match status" value="1"/>
</dbReference>
<evidence type="ECO:0000256" key="3">
    <source>
        <dbReference type="ARBA" id="ARBA00022692"/>
    </source>
</evidence>
<evidence type="ECO:0000313" key="16">
    <source>
        <dbReference type="Proteomes" id="UP000233020"/>
    </source>
</evidence>
<evidence type="ECO:0000256" key="13">
    <source>
        <dbReference type="SAM" id="SignalP"/>
    </source>
</evidence>
<keyword evidence="2" id="KW-0399">Innate immunity</keyword>
<dbReference type="InterPro" id="IPR013106">
    <property type="entry name" value="Ig_V-set"/>
</dbReference>
<keyword evidence="6 12" id="KW-1133">Transmembrane helix</keyword>
<dbReference type="CTD" id="57823"/>
<dbReference type="PANTHER" id="PTHR12080">
    <property type="entry name" value="SIGNALING LYMPHOCYTIC ACTIVATION MOLECULE"/>
    <property type="match status" value="1"/>
</dbReference>
<dbReference type="GO" id="GO:0042110">
    <property type="term" value="P:T cell activation"/>
    <property type="evidence" value="ECO:0007669"/>
    <property type="project" value="TreeGrafter"/>
</dbReference>
<evidence type="ECO:0000256" key="4">
    <source>
        <dbReference type="ARBA" id="ARBA00022729"/>
    </source>
</evidence>
<keyword evidence="10" id="KW-0325">Glycoprotein</keyword>
<dbReference type="PROSITE" id="PS50835">
    <property type="entry name" value="IG_LIKE"/>
    <property type="match status" value="1"/>
</dbReference>
<proteinExistence type="predicted"/>
<dbReference type="GeneTree" id="ENSGT01030000234540"/>
<evidence type="ECO:0000256" key="1">
    <source>
        <dbReference type="ARBA" id="ARBA00004479"/>
    </source>
</evidence>
<keyword evidence="5" id="KW-0391">Immunity</keyword>
<dbReference type="InterPro" id="IPR007110">
    <property type="entry name" value="Ig-like_dom"/>
</dbReference>
<keyword evidence="8 12" id="KW-0472">Membrane</keyword>
<reference evidence="15" key="1">
    <citation type="submission" date="2025-08" db="UniProtKB">
        <authorList>
            <consortium name="Ensembl"/>
        </authorList>
    </citation>
    <scope>IDENTIFICATION</scope>
</reference>
<feature type="transmembrane region" description="Helical" evidence="12">
    <location>
        <begin position="226"/>
        <end position="250"/>
    </location>
</feature>
<dbReference type="FunFam" id="2.60.40.10:FF:000470">
    <property type="entry name" value="SLAM family member 7"/>
    <property type="match status" value="1"/>
</dbReference>
<organism evidence="15 16">
    <name type="scientific">Aotus nancymaae</name>
    <name type="common">Ma's night monkey</name>
    <dbReference type="NCBI Taxonomy" id="37293"/>
    <lineage>
        <taxon>Eukaryota</taxon>
        <taxon>Metazoa</taxon>
        <taxon>Chordata</taxon>
        <taxon>Craniata</taxon>
        <taxon>Vertebrata</taxon>
        <taxon>Euteleostomi</taxon>
        <taxon>Mammalia</taxon>
        <taxon>Eutheria</taxon>
        <taxon>Euarchontoglires</taxon>
        <taxon>Primates</taxon>
        <taxon>Haplorrhini</taxon>
        <taxon>Platyrrhini</taxon>
        <taxon>Aotidae</taxon>
        <taxon>Aotus</taxon>
    </lineage>
</organism>
<dbReference type="PANTHER" id="PTHR12080:SF46">
    <property type="entry name" value="SLAM FAMILY MEMBER 7"/>
    <property type="match status" value="1"/>
</dbReference>
<dbReference type="AlphaFoldDB" id="A0A2K5E0H9"/>